<dbReference type="EMBL" id="ADBJ01000050">
    <property type="protein sequence ID" value="EFA76133.1"/>
    <property type="molecule type" value="Genomic_DNA"/>
</dbReference>
<sequence>MKKRLMIRLPSYILEYIIRLALNLRALTRPSSRHDHERPFNYREMQQQQQHYSILINTINIASVCKKWREIVLKNLYILELNPYVLYQLRKYNASKNNAFIREFDTDLLVKVLKQFPSVKSVHLSFFHFVRSTYNKVTPSSSSIPPLSLSQTTTSLNNNHHPQQQQQQQQQMLLIEPVSDYAPVTLLSQSRSPVISPHSSSIEDRINLIADENEIVSITCLEIVSCVNFRSIGFVNYLLNSVYLKTLVIDHCNLRDSDCSIIVHAIKSSSSLKSLSLRRNQLQDEGGKAISVLIEESPRIAEIYLSNNMIAQNGTLAITNALKRNQSLTHLSLDNNYLSMDSALSLIHCFSTNKTLKQLDIRGNYFQSRLLVEFINISIPPDVNILLDNEVPINFLQNQQSIKQQQTNNQPVQVQAQVLPQYQSIQLSPLQQSPRQSPILQSQYYHNKNNINMNNNNISSSSSSSSNNNHIYQHQQQQQIYIHNLNNLNKHTIQHYTNNNTITDNDHHHYLFNYNNNSFFNNSQLLMESKKRKLETCK</sequence>
<dbReference type="Proteomes" id="UP000001396">
    <property type="component" value="Unassembled WGS sequence"/>
</dbReference>
<evidence type="ECO:0000313" key="3">
    <source>
        <dbReference type="Proteomes" id="UP000001396"/>
    </source>
</evidence>
<dbReference type="AlphaFoldDB" id="D3BRV1"/>
<gene>
    <name evidence="2" type="ORF">PPL_10713</name>
</gene>
<proteinExistence type="predicted"/>
<dbReference type="InParanoid" id="D3BRV1"/>
<dbReference type="RefSeq" id="XP_020428267.1">
    <property type="nucleotide sequence ID" value="XM_020581480.1"/>
</dbReference>
<dbReference type="PANTHER" id="PTHR24114">
    <property type="entry name" value="LEUCINE RICH REPEAT FAMILY PROTEIN"/>
    <property type="match status" value="1"/>
</dbReference>
<dbReference type="FunCoup" id="D3BRV1">
    <property type="interactions" value="169"/>
</dbReference>
<feature type="region of interest" description="Disordered" evidence="1">
    <location>
        <begin position="138"/>
        <end position="169"/>
    </location>
</feature>
<feature type="compositionally biased region" description="Low complexity" evidence="1">
    <location>
        <begin position="139"/>
        <end position="169"/>
    </location>
</feature>
<evidence type="ECO:0000313" key="2">
    <source>
        <dbReference type="EMBL" id="EFA76133.1"/>
    </source>
</evidence>
<organism evidence="2 3">
    <name type="scientific">Heterostelium pallidum (strain ATCC 26659 / Pp 5 / PN500)</name>
    <name type="common">Cellular slime mold</name>
    <name type="synonym">Polysphondylium pallidum</name>
    <dbReference type="NCBI Taxonomy" id="670386"/>
    <lineage>
        <taxon>Eukaryota</taxon>
        <taxon>Amoebozoa</taxon>
        <taxon>Evosea</taxon>
        <taxon>Eumycetozoa</taxon>
        <taxon>Dictyostelia</taxon>
        <taxon>Acytosteliales</taxon>
        <taxon>Acytosteliaceae</taxon>
        <taxon>Heterostelium</taxon>
    </lineage>
</organism>
<feature type="region of interest" description="Disordered" evidence="1">
    <location>
        <begin position="450"/>
        <end position="469"/>
    </location>
</feature>
<name>D3BRV1_HETP5</name>
<evidence type="ECO:0008006" key="4">
    <source>
        <dbReference type="Google" id="ProtNLM"/>
    </source>
</evidence>
<dbReference type="InterPro" id="IPR052394">
    <property type="entry name" value="LRR-containing"/>
</dbReference>
<accession>D3BRV1</accession>
<dbReference type="OMA" id="NEVPINF"/>
<reference evidence="2 3" key="1">
    <citation type="journal article" date="2011" name="Genome Res.">
        <title>Phylogeny-wide analysis of social amoeba genomes highlights ancient origins for complex intercellular communication.</title>
        <authorList>
            <person name="Heidel A.J."/>
            <person name="Lawal H.M."/>
            <person name="Felder M."/>
            <person name="Schilde C."/>
            <person name="Helps N.R."/>
            <person name="Tunggal B."/>
            <person name="Rivero F."/>
            <person name="John U."/>
            <person name="Schleicher M."/>
            <person name="Eichinger L."/>
            <person name="Platzer M."/>
            <person name="Noegel A.A."/>
            <person name="Schaap P."/>
            <person name="Gloeckner G."/>
        </authorList>
    </citation>
    <scope>NUCLEOTIDE SEQUENCE [LARGE SCALE GENOMIC DNA]</scope>
    <source>
        <strain evidence="3">ATCC 26659 / Pp 5 / PN500</strain>
    </source>
</reference>
<dbReference type="GeneID" id="31366182"/>
<evidence type="ECO:0000256" key="1">
    <source>
        <dbReference type="SAM" id="MobiDB-lite"/>
    </source>
</evidence>
<dbReference type="SMART" id="SM00368">
    <property type="entry name" value="LRR_RI"/>
    <property type="match status" value="4"/>
</dbReference>
<protein>
    <recommendedName>
        <fullName evidence="4">F-box domain-containing protein</fullName>
    </recommendedName>
</protein>
<dbReference type="PANTHER" id="PTHR24114:SF2">
    <property type="entry name" value="F-BOX DOMAIN-CONTAINING PROTEIN-RELATED"/>
    <property type="match status" value="1"/>
</dbReference>
<dbReference type="InterPro" id="IPR032675">
    <property type="entry name" value="LRR_dom_sf"/>
</dbReference>
<dbReference type="Gene3D" id="3.80.10.10">
    <property type="entry name" value="Ribonuclease Inhibitor"/>
    <property type="match status" value="1"/>
</dbReference>
<dbReference type="SUPFAM" id="SSF52047">
    <property type="entry name" value="RNI-like"/>
    <property type="match status" value="1"/>
</dbReference>
<keyword evidence="3" id="KW-1185">Reference proteome</keyword>
<comment type="caution">
    <text evidence="2">The sequence shown here is derived from an EMBL/GenBank/DDBJ whole genome shotgun (WGS) entry which is preliminary data.</text>
</comment>
<dbReference type="STRING" id="670386.D3BRV1"/>